<dbReference type="Proteomes" id="UP001208567">
    <property type="component" value="Unassembled WGS sequence"/>
</dbReference>
<feature type="chain" id="PRO_5045200305" evidence="1">
    <location>
        <begin position="26"/>
        <end position="199"/>
    </location>
</feature>
<name>A0ABQ5NAZ9_9CLOT</name>
<organism evidence="2 3">
    <name type="scientific">Clostridium omnivorum</name>
    <dbReference type="NCBI Taxonomy" id="1604902"/>
    <lineage>
        <taxon>Bacteria</taxon>
        <taxon>Bacillati</taxon>
        <taxon>Bacillota</taxon>
        <taxon>Clostridia</taxon>
        <taxon>Eubacteriales</taxon>
        <taxon>Clostridiaceae</taxon>
        <taxon>Clostridium</taxon>
    </lineage>
</organism>
<evidence type="ECO:0000256" key="1">
    <source>
        <dbReference type="SAM" id="SignalP"/>
    </source>
</evidence>
<gene>
    <name evidence="2" type="ORF">bsdE14_38540</name>
</gene>
<evidence type="ECO:0000313" key="3">
    <source>
        <dbReference type="Proteomes" id="UP001208567"/>
    </source>
</evidence>
<protein>
    <submittedName>
        <fullName evidence="2">Lipoprotein</fullName>
    </submittedName>
</protein>
<evidence type="ECO:0000313" key="2">
    <source>
        <dbReference type="EMBL" id="GLC32444.1"/>
    </source>
</evidence>
<sequence length="199" mass="21710">MKLTFKRSLCLLVITALFLSLIGCASTSTSKPDSAVSGFFDALKKEDVNSAAKFVKTDSKNEISYKNADEEKIAKAVFSKLDYKIESSVVKGDTATVNAKVTTVDLVKITGNMISDLLPTLMAKALSGEDQNEAETEKLINQYFTNSINDPSAMKTTTDVTINLVKSEDKKSWLIDPNDDLLNAMTGNLQNAFKTMNSN</sequence>
<dbReference type="PROSITE" id="PS51257">
    <property type="entry name" value="PROKAR_LIPOPROTEIN"/>
    <property type="match status" value="1"/>
</dbReference>
<dbReference type="RefSeq" id="WP_264851750.1">
    <property type="nucleotide sequence ID" value="NZ_BRXR01000001.1"/>
</dbReference>
<keyword evidence="1" id="KW-0732">Signal</keyword>
<comment type="caution">
    <text evidence="2">The sequence shown here is derived from an EMBL/GenBank/DDBJ whole genome shotgun (WGS) entry which is preliminary data.</text>
</comment>
<proteinExistence type="predicted"/>
<reference evidence="2 3" key="1">
    <citation type="journal article" date="2024" name="Int. J. Syst. Evol. Microbiol.">
        <title>Clostridium omnivorum sp. nov., isolated from anoxic soil under the treatment of reductive soil disinfestation.</title>
        <authorList>
            <person name="Ueki A."/>
            <person name="Tonouchi A."/>
            <person name="Kaku N."/>
            <person name="Honma S."/>
            <person name="Ueki K."/>
        </authorList>
    </citation>
    <scope>NUCLEOTIDE SEQUENCE [LARGE SCALE GENOMIC DNA]</scope>
    <source>
        <strain evidence="2 3">E14</strain>
    </source>
</reference>
<dbReference type="EMBL" id="BRXR01000001">
    <property type="protein sequence ID" value="GLC32444.1"/>
    <property type="molecule type" value="Genomic_DNA"/>
</dbReference>
<accession>A0ABQ5NAZ9</accession>
<feature type="signal peptide" evidence="1">
    <location>
        <begin position="1"/>
        <end position="25"/>
    </location>
</feature>
<keyword evidence="3" id="KW-1185">Reference proteome</keyword>
<keyword evidence="2" id="KW-0449">Lipoprotein</keyword>